<feature type="domain" description="N-acetyltransferase" evidence="1">
    <location>
        <begin position="9"/>
        <end position="151"/>
    </location>
</feature>
<evidence type="ECO:0000313" key="3">
    <source>
        <dbReference type="Proteomes" id="UP001249020"/>
    </source>
</evidence>
<evidence type="ECO:0000313" key="2">
    <source>
        <dbReference type="EMBL" id="MDT0581120.1"/>
    </source>
</evidence>
<dbReference type="EC" id="2.3.1.-" evidence="2"/>
<sequence length="154" mass="17337">MSAISFKTFRFDDLNVAALYSLLKLRSDVFVVEQECVYPDLDDKDTDQHAAHICLFDDEQERVLAYSRCLAPGVSFVGSSIGRVVVAPSHRGKGIAEALMNESIAYCRRNWPQHSIQIGAQCYLQTFYEGLGFVAFSEPYDEDGIMHIDMELIS</sequence>
<dbReference type="InterPro" id="IPR016181">
    <property type="entry name" value="Acyl_CoA_acyltransferase"/>
</dbReference>
<evidence type="ECO:0000259" key="1">
    <source>
        <dbReference type="PROSITE" id="PS51186"/>
    </source>
</evidence>
<organism evidence="2 3">
    <name type="scientific">Brumicola blandensis</name>
    <dbReference type="NCBI Taxonomy" id="3075611"/>
    <lineage>
        <taxon>Bacteria</taxon>
        <taxon>Pseudomonadati</taxon>
        <taxon>Pseudomonadota</taxon>
        <taxon>Gammaproteobacteria</taxon>
        <taxon>Alteromonadales</taxon>
        <taxon>Alteromonadaceae</taxon>
        <taxon>Brumicola</taxon>
    </lineage>
</organism>
<comment type="caution">
    <text evidence="2">The sequence shown here is derived from an EMBL/GenBank/DDBJ whole genome shotgun (WGS) entry which is preliminary data.</text>
</comment>
<dbReference type="Gene3D" id="3.40.630.30">
    <property type="match status" value="1"/>
</dbReference>
<dbReference type="Proteomes" id="UP001249020">
    <property type="component" value="Unassembled WGS sequence"/>
</dbReference>
<dbReference type="CDD" id="cd04301">
    <property type="entry name" value="NAT_SF"/>
    <property type="match status" value="1"/>
</dbReference>
<accession>A0AAW8QWV7</accession>
<dbReference type="PROSITE" id="PS51186">
    <property type="entry name" value="GNAT"/>
    <property type="match status" value="1"/>
</dbReference>
<name>A0AAW8QWV7_9ALTE</name>
<keyword evidence="2" id="KW-0012">Acyltransferase</keyword>
<proteinExistence type="predicted"/>
<reference evidence="2 3" key="1">
    <citation type="submission" date="2023-09" db="EMBL/GenBank/DDBJ databases">
        <authorList>
            <person name="Rey-Velasco X."/>
        </authorList>
    </citation>
    <scope>NUCLEOTIDE SEQUENCE [LARGE SCALE GENOMIC DNA]</scope>
    <source>
        <strain evidence="2 3">W409</strain>
    </source>
</reference>
<dbReference type="EMBL" id="JAVRIE010000001">
    <property type="protein sequence ID" value="MDT0581120.1"/>
    <property type="molecule type" value="Genomic_DNA"/>
</dbReference>
<dbReference type="Pfam" id="PF13673">
    <property type="entry name" value="Acetyltransf_10"/>
    <property type="match status" value="1"/>
</dbReference>
<dbReference type="AlphaFoldDB" id="A0AAW8QWV7"/>
<dbReference type="InterPro" id="IPR000182">
    <property type="entry name" value="GNAT_dom"/>
</dbReference>
<gene>
    <name evidence="2" type="ORF">RM544_01090</name>
</gene>
<dbReference type="GO" id="GO:0016747">
    <property type="term" value="F:acyltransferase activity, transferring groups other than amino-acyl groups"/>
    <property type="evidence" value="ECO:0007669"/>
    <property type="project" value="InterPro"/>
</dbReference>
<keyword evidence="3" id="KW-1185">Reference proteome</keyword>
<protein>
    <submittedName>
        <fullName evidence="2">GNAT family N-acetyltransferase</fullName>
        <ecNumber evidence="2">2.3.1.-</ecNumber>
    </submittedName>
</protein>
<keyword evidence="2" id="KW-0808">Transferase</keyword>
<dbReference type="SUPFAM" id="SSF55729">
    <property type="entry name" value="Acyl-CoA N-acyltransferases (Nat)"/>
    <property type="match status" value="1"/>
</dbReference>